<evidence type="ECO:0000313" key="3">
    <source>
        <dbReference type="EMBL" id="KAK6330455.1"/>
    </source>
</evidence>
<dbReference type="AlphaFoldDB" id="A0AAV9TXP9"/>
<name>A0AAV9TXP9_9PEZI</name>
<keyword evidence="4" id="KW-1185">Reference proteome</keyword>
<protein>
    <recommendedName>
        <fullName evidence="2">HNH nuclease domain-containing protein</fullName>
    </recommendedName>
</protein>
<evidence type="ECO:0000313" key="4">
    <source>
        <dbReference type="Proteomes" id="UP001375240"/>
    </source>
</evidence>
<sequence length="451" mass="50306">MSHQPGDDGRALEPSQSSPTAGKGKGKSKNQPPTRINPRRTAKRSVDVLHSSTVASAAGADISTKRPKRAKNGATQQASEDENDEDADDYKTRSPERTEVLTAIKAQIPEGASPAFWAACHLGDLENVRALIMSNPRQHCMTQLCNHETSLLPIQWTQKHRDRPGTTSPKTPDSSDIYSTSSARKVVPSSCPQKDSCLRRDGACILTGYQYPEVAHIFPHYLLNPPSADSTSKAYVPRLFWHLSALFWKPDRIARWRKKIFPHANNPTLREETCVNLVCLAPTVHDMWNRGVFALKPLVLSPDQKELTVKFFWQPQYNHKAGDHIDLLTEPLSSRGLKNDGSGNHLTCYRNGSVCFIESGDVFTLKTKDPQAHPLPGWDLLEMQWVFQRLAAMTGAAGWSESHSDEDDGGVNLLPADDVQHFDWDRREGIYDWISTNEDREPFGGLKLVLG</sequence>
<feature type="domain" description="HNH nuclease" evidence="2">
    <location>
        <begin position="204"/>
        <end position="295"/>
    </location>
</feature>
<dbReference type="Proteomes" id="UP001375240">
    <property type="component" value="Unassembled WGS sequence"/>
</dbReference>
<dbReference type="InterPro" id="IPR003615">
    <property type="entry name" value="HNH_nuc"/>
</dbReference>
<evidence type="ECO:0000259" key="2">
    <source>
        <dbReference type="Pfam" id="PF13391"/>
    </source>
</evidence>
<dbReference type="EMBL" id="JAVHNQ010000017">
    <property type="protein sequence ID" value="KAK6330455.1"/>
    <property type="molecule type" value="Genomic_DNA"/>
</dbReference>
<feature type="compositionally biased region" description="Acidic residues" evidence="1">
    <location>
        <begin position="79"/>
        <end position="88"/>
    </location>
</feature>
<gene>
    <name evidence="3" type="ORF">TWF696_003346</name>
</gene>
<evidence type="ECO:0000256" key="1">
    <source>
        <dbReference type="SAM" id="MobiDB-lite"/>
    </source>
</evidence>
<organism evidence="3 4">
    <name type="scientific">Orbilia brochopaga</name>
    <dbReference type="NCBI Taxonomy" id="3140254"/>
    <lineage>
        <taxon>Eukaryota</taxon>
        <taxon>Fungi</taxon>
        <taxon>Dikarya</taxon>
        <taxon>Ascomycota</taxon>
        <taxon>Pezizomycotina</taxon>
        <taxon>Orbiliomycetes</taxon>
        <taxon>Orbiliales</taxon>
        <taxon>Orbiliaceae</taxon>
        <taxon>Orbilia</taxon>
    </lineage>
</organism>
<proteinExistence type="predicted"/>
<dbReference type="Pfam" id="PF13391">
    <property type="entry name" value="HNH_2"/>
    <property type="match status" value="1"/>
</dbReference>
<comment type="caution">
    <text evidence="3">The sequence shown here is derived from an EMBL/GenBank/DDBJ whole genome shotgun (WGS) entry which is preliminary data.</text>
</comment>
<feature type="compositionally biased region" description="Polar residues" evidence="1">
    <location>
        <begin position="165"/>
        <end position="181"/>
    </location>
</feature>
<feature type="region of interest" description="Disordered" evidence="1">
    <location>
        <begin position="1"/>
        <end position="92"/>
    </location>
</feature>
<feature type="compositionally biased region" description="Basic and acidic residues" evidence="1">
    <location>
        <begin position="1"/>
        <end position="11"/>
    </location>
</feature>
<feature type="region of interest" description="Disordered" evidence="1">
    <location>
        <begin position="157"/>
        <end position="181"/>
    </location>
</feature>
<accession>A0AAV9TXP9</accession>
<reference evidence="3 4" key="1">
    <citation type="submission" date="2019-10" db="EMBL/GenBank/DDBJ databases">
        <authorList>
            <person name="Palmer J.M."/>
        </authorList>
    </citation>
    <scope>NUCLEOTIDE SEQUENCE [LARGE SCALE GENOMIC DNA]</scope>
    <source>
        <strain evidence="3 4">TWF696</strain>
    </source>
</reference>